<dbReference type="Gene3D" id="1.10.390.10">
    <property type="entry name" value="Neutral Protease Domain 2"/>
    <property type="match status" value="1"/>
</dbReference>
<evidence type="ECO:0000256" key="9">
    <source>
        <dbReference type="ARBA" id="ARBA00023049"/>
    </source>
</evidence>
<evidence type="ECO:0000256" key="10">
    <source>
        <dbReference type="ARBA" id="ARBA00023288"/>
    </source>
</evidence>
<organism evidence="14 15">
    <name type="scientific">Drosophila rhopaloa</name>
    <name type="common">Fruit fly</name>
    <dbReference type="NCBI Taxonomy" id="1041015"/>
    <lineage>
        <taxon>Eukaryota</taxon>
        <taxon>Metazoa</taxon>
        <taxon>Ecdysozoa</taxon>
        <taxon>Arthropoda</taxon>
        <taxon>Hexapoda</taxon>
        <taxon>Insecta</taxon>
        <taxon>Pterygota</taxon>
        <taxon>Neoptera</taxon>
        <taxon>Endopterygota</taxon>
        <taxon>Diptera</taxon>
        <taxon>Brachycera</taxon>
        <taxon>Muscomorpha</taxon>
        <taxon>Ephydroidea</taxon>
        <taxon>Drosophilidae</taxon>
        <taxon>Drosophila</taxon>
        <taxon>Sophophora</taxon>
    </lineage>
</organism>
<protein>
    <recommendedName>
        <fullName evidence="16">Aminopeptidase</fullName>
    </recommendedName>
</protein>
<dbReference type="Gene3D" id="1.25.50.20">
    <property type="match status" value="1"/>
</dbReference>
<evidence type="ECO:0000256" key="1">
    <source>
        <dbReference type="ARBA" id="ARBA00001947"/>
    </source>
</evidence>
<keyword evidence="4" id="KW-0336">GPI-anchor</keyword>
<reference evidence="15" key="1">
    <citation type="journal article" date="2021" name="Elife">
        <title>Highly contiguous assemblies of 101 drosophilid genomes.</title>
        <authorList>
            <person name="Kim B.Y."/>
            <person name="Wang J.R."/>
            <person name="Miller D.E."/>
            <person name="Barmina O."/>
            <person name="Delaney E."/>
            <person name="Thompson A."/>
            <person name="Comeault A.A."/>
            <person name="Peede D."/>
            <person name="D'Agostino E.R."/>
            <person name="Pelaez J."/>
            <person name="Aguilar J.M."/>
            <person name="Haji D."/>
            <person name="Matsunaga T."/>
            <person name="Armstrong E.E."/>
            <person name="Zych M."/>
            <person name="Ogawa Y."/>
            <person name="Stamenkovic-Radak M."/>
            <person name="Jelic M."/>
            <person name="Veselinovic M.S."/>
            <person name="Tanaskovic M."/>
            <person name="Eric P."/>
            <person name="Gao J.J."/>
            <person name="Katoh T.K."/>
            <person name="Toda M.J."/>
            <person name="Watabe H."/>
            <person name="Watada M."/>
            <person name="Davis J.S."/>
            <person name="Moyle L.C."/>
            <person name="Manoli G."/>
            <person name="Bertolini E."/>
            <person name="Kostal V."/>
            <person name="Hawley R.S."/>
            <person name="Takahashi A."/>
            <person name="Jones C.D."/>
            <person name="Price D.K."/>
            <person name="Whiteman N."/>
            <person name="Kopp A."/>
            <person name="Matute D.R."/>
            <person name="Petrov D.A."/>
        </authorList>
    </citation>
    <scope>NUCLEOTIDE SEQUENCE [LARGE SCALE GENOMIC DNA]</scope>
</reference>
<dbReference type="PANTHER" id="PTHR11533:SF18">
    <property type="entry name" value="FI02158P"/>
    <property type="match status" value="1"/>
</dbReference>
<dbReference type="InterPro" id="IPR045357">
    <property type="entry name" value="Aminopeptidase_N-like_N"/>
</dbReference>
<dbReference type="GeneID" id="108038952"/>
<name>A0ABM5JF39_DRORH</name>
<keyword evidence="4" id="KW-0325">Glycoprotein</keyword>
<dbReference type="InterPro" id="IPR014782">
    <property type="entry name" value="Peptidase_M1_dom"/>
</dbReference>
<evidence type="ECO:0008006" key="16">
    <source>
        <dbReference type="Google" id="ProtNLM"/>
    </source>
</evidence>
<accession>A0ABM5JF39</accession>
<comment type="similarity">
    <text evidence="3">Belongs to the peptidase M1 family.</text>
</comment>
<keyword evidence="9" id="KW-0482">Metalloprotease</keyword>
<evidence type="ECO:0000256" key="3">
    <source>
        <dbReference type="ARBA" id="ARBA00010136"/>
    </source>
</evidence>
<dbReference type="Pfam" id="PF11838">
    <property type="entry name" value="ERAP1_C"/>
    <property type="match status" value="1"/>
</dbReference>
<proteinExistence type="inferred from homology"/>
<dbReference type="Gene3D" id="2.60.40.1730">
    <property type="entry name" value="tricorn interacting facor f3 domain"/>
    <property type="match status" value="1"/>
</dbReference>
<evidence type="ECO:0000259" key="12">
    <source>
        <dbReference type="Pfam" id="PF11838"/>
    </source>
</evidence>
<dbReference type="Proteomes" id="UP001652680">
    <property type="component" value="Unassembled WGS sequence"/>
</dbReference>
<keyword evidence="6" id="KW-0479">Metal-binding</keyword>
<dbReference type="InterPro" id="IPR027268">
    <property type="entry name" value="Peptidase_M4/M1_CTD_sf"/>
</dbReference>
<feature type="domain" description="ERAP1-like C-terminal" evidence="12">
    <location>
        <begin position="544"/>
        <end position="871"/>
    </location>
</feature>
<dbReference type="RefSeq" id="XP_044317443.1">
    <property type="nucleotide sequence ID" value="XM_044461508.1"/>
</dbReference>
<dbReference type="EnsemblMetazoa" id="XM_044461508.1">
    <property type="protein sequence ID" value="XP_044317443.1"/>
    <property type="gene ID" value="LOC108038952"/>
</dbReference>
<keyword evidence="4" id="KW-0472">Membrane</keyword>
<evidence type="ECO:0000256" key="2">
    <source>
        <dbReference type="ARBA" id="ARBA00004609"/>
    </source>
</evidence>
<keyword evidence="10" id="KW-0449">Lipoprotein</keyword>
<keyword evidence="7" id="KW-0378">Hydrolase</keyword>
<sequence>MDLSSYHVISEVRLPKEVLPLYYEVNMEPNIENQNFKGIVKIHLQCLLDSKKVHFHAHGNLLIDNRTIKLSRLSTENLTAIENITISRGSRLPRTAIYVLYLQDKVKRESEYLLEIAFKGNILVAGEGLFGSYYTNSSNEDREVYLATNLKPNNARRLFPCFDEPGIKVPFNVSISRPKGYITLFNTPLLRTIQHPVLNSYLMDFFYKTPPMSTHTFGFVISKLQIWDQEKMVKFPNTPTINIWNNKLPPVIVLEIQNKLNIAHKTIRHYFNTSLPLEKFDVIAIPDLPSVRYVSTWGMLIVRESELLKKGTFAISRELIYQWIGIWITPEWWTDAIVNKALISFIASEIVIEINGGIEFNGKYPMTILYSLYYELSKRYPHSRVIGLKHESTTFKVELIIRMLKLTLGDHTFKIGIQRLICNFKFKTYKGSDLWNVISKQAVEDKTLDSELSILNIAESWLKQSRLPLITITRDYNSGTAIIQQKVYLRERPHDVPEQDKMLWWIPIALVRQETLNFSNYSPYIWINKTKQTQISNMPSETKFIIANQEEIGPFPVNYDEKNWDMLQNYLRTEARRELVPVYTRAKLLHDAWNLAYAGELNFAIALNMTLSMRKERNHIVWNPVFTFLDQIGRRLDMSSVKKKFELYVIHILAPLYDDLGTENANEDIWKTDLRKLTKTFLCRAGYFPCIKAAQKAFEVWLNSSNPNFENPVPNEFICPVFKWGSLKEWMFGLERISQFPKLRLQSDRTFLLKMLAGCPSQREKIDHLLDLALLQNVSFFSESDKILIINMVTTQSIGYTTLLDFLSSNWNYVQQKFQNKTNLWGKLLTSATGMFSTQEGYEMAKTFYNKHTGEFGSAQHLIERSLRNIKEEVYWSEQNLPVIEQWIDHVLSQTKYTNS</sequence>
<feature type="domain" description="Aminopeptidase N-like N-terminal" evidence="13">
    <location>
        <begin position="20"/>
        <end position="214"/>
    </location>
</feature>
<dbReference type="InterPro" id="IPR042097">
    <property type="entry name" value="Aminopeptidase_N-like_N_sf"/>
</dbReference>
<dbReference type="Gene3D" id="2.60.40.1910">
    <property type="match status" value="1"/>
</dbReference>
<evidence type="ECO:0000256" key="4">
    <source>
        <dbReference type="ARBA" id="ARBA00022622"/>
    </source>
</evidence>
<evidence type="ECO:0000259" key="11">
    <source>
        <dbReference type="Pfam" id="PF01433"/>
    </source>
</evidence>
<dbReference type="Pfam" id="PF01433">
    <property type="entry name" value="Peptidase_M1"/>
    <property type="match status" value="1"/>
</dbReference>
<dbReference type="InterPro" id="IPR001930">
    <property type="entry name" value="Peptidase_M1"/>
</dbReference>
<evidence type="ECO:0000313" key="14">
    <source>
        <dbReference type="EnsemblMetazoa" id="XP_044317443.1"/>
    </source>
</evidence>
<evidence type="ECO:0000256" key="7">
    <source>
        <dbReference type="ARBA" id="ARBA00022801"/>
    </source>
</evidence>
<evidence type="ECO:0000256" key="6">
    <source>
        <dbReference type="ARBA" id="ARBA00022723"/>
    </source>
</evidence>
<keyword evidence="5" id="KW-0645">Protease</keyword>
<dbReference type="PANTHER" id="PTHR11533">
    <property type="entry name" value="PROTEASE M1 ZINC METALLOPROTEASE"/>
    <property type="match status" value="1"/>
</dbReference>
<reference evidence="14" key="2">
    <citation type="submission" date="2025-05" db="UniProtKB">
        <authorList>
            <consortium name="EnsemblMetazoa"/>
        </authorList>
    </citation>
    <scope>IDENTIFICATION</scope>
</reference>
<dbReference type="SUPFAM" id="SSF63737">
    <property type="entry name" value="Leukotriene A4 hydrolase N-terminal domain"/>
    <property type="match status" value="1"/>
</dbReference>
<keyword evidence="8" id="KW-0862">Zinc</keyword>
<evidence type="ECO:0000256" key="5">
    <source>
        <dbReference type="ARBA" id="ARBA00022670"/>
    </source>
</evidence>
<evidence type="ECO:0000313" key="15">
    <source>
        <dbReference type="Proteomes" id="UP001652680"/>
    </source>
</evidence>
<dbReference type="SUPFAM" id="SSF55486">
    <property type="entry name" value="Metalloproteases ('zincins'), catalytic domain"/>
    <property type="match status" value="1"/>
</dbReference>
<comment type="cofactor">
    <cofactor evidence="1">
        <name>Zn(2+)</name>
        <dbReference type="ChEBI" id="CHEBI:29105"/>
    </cofactor>
</comment>
<dbReference type="InterPro" id="IPR024571">
    <property type="entry name" value="ERAP1-like_C_dom"/>
</dbReference>
<comment type="subcellular location">
    <subcellularLocation>
        <location evidence="2">Cell membrane</location>
        <topology evidence="2">Lipid-anchor</topology>
        <topology evidence="2">GPI-anchor</topology>
    </subcellularLocation>
</comment>
<feature type="domain" description="Peptidase M1 membrane alanine aminopeptidase" evidence="11">
    <location>
        <begin position="266"/>
        <end position="461"/>
    </location>
</feature>
<dbReference type="Pfam" id="PF17900">
    <property type="entry name" value="Peptidase_M1_N"/>
    <property type="match status" value="1"/>
</dbReference>
<evidence type="ECO:0000256" key="8">
    <source>
        <dbReference type="ARBA" id="ARBA00022833"/>
    </source>
</evidence>
<keyword evidence="15" id="KW-1185">Reference proteome</keyword>
<evidence type="ECO:0000259" key="13">
    <source>
        <dbReference type="Pfam" id="PF17900"/>
    </source>
</evidence>
<dbReference type="InterPro" id="IPR050344">
    <property type="entry name" value="Peptidase_M1_aminopeptidases"/>
</dbReference>
<dbReference type="PRINTS" id="PR00756">
    <property type="entry name" value="ALADIPTASE"/>
</dbReference>